<dbReference type="AlphaFoldDB" id="A0A2P2EEG7"/>
<dbReference type="Proteomes" id="UP000245086">
    <property type="component" value="Unassembled WGS sequence"/>
</dbReference>
<dbReference type="RefSeq" id="WP_108986333.1">
    <property type="nucleotide sequence ID" value="NZ_BFBR01000015.1"/>
</dbReference>
<proteinExistence type="predicted"/>
<gene>
    <name evidence="1" type="ORF">PbB2_03149</name>
</gene>
<keyword evidence="2" id="KW-1185">Reference proteome</keyword>
<dbReference type="EMBL" id="BFBR01000015">
    <property type="protein sequence ID" value="GBF59449.1"/>
    <property type="molecule type" value="Genomic_DNA"/>
</dbReference>
<accession>A0A2P2EEG7</accession>
<evidence type="ECO:0000313" key="1">
    <source>
        <dbReference type="EMBL" id="GBF59449.1"/>
    </source>
</evidence>
<organism evidence="1 2">
    <name type="scientific">Candidatus Phycosocius bacilliformis</name>
    <dbReference type="NCBI Taxonomy" id="1445552"/>
    <lineage>
        <taxon>Bacteria</taxon>
        <taxon>Pseudomonadati</taxon>
        <taxon>Pseudomonadota</taxon>
        <taxon>Alphaproteobacteria</taxon>
        <taxon>Caulobacterales</taxon>
        <taxon>Caulobacterales incertae sedis</taxon>
        <taxon>Candidatus Phycosocius</taxon>
    </lineage>
</organism>
<sequence length="161" mass="17812">MTVATRIGIISLAVFPVSGCTTRDTHIEIQDAAMLAGPRGQTMGYVAVDAVDAKRIAWGPNQVRLKTCVEEQSIYPCSEYVVGSVNSPSAPFGLSNRIYFEYDPNGEINVTTGRQETDFDVRKIKCIKIRVLPGDFKPAGESDWFCNLRFEVVKDTVTDTR</sequence>
<reference evidence="1" key="1">
    <citation type="journal article" date="2018" name="Genome Announc.">
        <title>Draft Genome Sequence of "Candidatus Phycosocius bacilliformis," an Alphaproteobacterial Ectosymbiont of the Hydrocarbon-Producing Green Alga Botryococcus braunii.</title>
        <authorList>
            <person name="Tanabe Y."/>
            <person name="Yamaguchi H."/>
            <person name="Watanabe M.M."/>
        </authorList>
    </citation>
    <scope>NUCLEOTIDE SEQUENCE [LARGE SCALE GENOMIC DNA]</scope>
    <source>
        <strain evidence="1">BOTRYCO-2</strain>
    </source>
</reference>
<name>A0A2P2EEG7_9PROT</name>
<evidence type="ECO:0000313" key="2">
    <source>
        <dbReference type="Proteomes" id="UP000245086"/>
    </source>
</evidence>
<comment type="caution">
    <text evidence="1">The sequence shown here is derived from an EMBL/GenBank/DDBJ whole genome shotgun (WGS) entry which is preliminary data.</text>
</comment>
<protein>
    <submittedName>
        <fullName evidence="1">Uncharacterized protein</fullName>
    </submittedName>
</protein>